<keyword evidence="5 9" id="KW-0436">Ligase</keyword>
<dbReference type="SUPFAM" id="SSF51690">
    <property type="entry name" value="Nicotinate/Quinolinate PRTase C-terminal domain-like"/>
    <property type="match status" value="1"/>
</dbReference>
<dbReference type="Proteomes" id="UP001497493">
    <property type="component" value="Chromosome"/>
</dbReference>
<dbReference type="CDD" id="cd01570">
    <property type="entry name" value="NAPRTase_A"/>
    <property type="match status" value="1"/>
</dbReference>
<comment type="function">
    <text evidence="9">Catalyzes the first step in the biosynthesis of NAD from nicotinic acid, the ATP-dependent synthesis of beta-nicotinate D-ribonucleotide from nicotinate and 5-phospho-D-ribose 1-phosphate.</text>
</comment>
<dbReference type="Pfam" id="PF17767">
    <property type="entry name" value="NAPRTase_N"/>
    <property type="match status" value="1"/>
</dbReference>
<dbReference type="InterPro" id="IPR007229">
    <property type="entry name" value="Nic_PRibTrfase-Fam"/>
</dbReference>
<accession>A0ABM9NGT4</accession>
<dbReference type="InterPro" id="IPR041619">
    <property type="entry name" value="NAPRTase_C"/>
</dbReference>
<sequence length="444" mass="47947">MNPCASALLTDHYQLTMLQAYHREGLADTASFELFVRKLPPERNFLVAAGLEQVLDFLEGFQFTAEECAYLAGVADFTPEFIDYLAGLRFTGTVEALPEGTVFFQNEPIVRVTAPLPEAQVIETRLINLIQLQTLIASKAARSVLVAPDRWLVDFGLRRAHGAEAGLLAARAAYLAGYGGSSNVLAGKLFGIPCFGTMAHSYIMAHDDEADAFRRFAEALPSNVVLLLDTYDTLAAARKVVDLAPSLAAVGIPIRSVRLDSGDLGALAKAVRAILDQGGLSGCRIFASGDLDEHAIAALLAAGAPIDGFGVGTRLTTSADAPSLNCAYKLQEYAGKPRRKRSEAKATWPGCKQVYRHYDADGRFSHDLIAGAWESASGEPLLRPVMRHGRRLEPPEPLESLRRRARDQLARLPAPLRAIDRPAPYPVTVSDGLKDLAARLDAQG</sequence>
<dbReference type="InterPro" id="IPR013785">
    <property type="entry name" value="Aldolase_TIM"/>
</dbReference>
<reference evidence="13 14" key="1">
    <citation type="submission" date="2024-04" db="EMBL/GenBank/DDBJ databases">
        <authorList>
            <person name="Cremers G."/>
        </authorList>
    </citation>
    <scope>NUCLEOTIDE SEQUENCE [LARGE SCALE GENOMIC DNA]</scope>
    <source>
        <strain evidence="13">MeCH1-AG</strain>
    </source>
</reference>
<dbReference type="InterPro" id="IPR040727">
    <property type="entry name" value="NAPRTase_N"/>
</dbReference>
<evidence type="ECO:0000256" key="4">
    <source>
        <dbReference type="ARBA" id="ARBA00022553"/>
    </source>
</evidence>
<keyword evidence="6 9" id="KW-0662">Pyridine nucleotide biosynthesis</keyword>
<evidence type="ECO:0000259" key="11">
    <source>
        <dbReference type="Pfam" id="PF17767"/>
    </source>
</evidence>
<dbReference type="InterPro" id="IPR041525">
    <property type="entry name" value="N/Namide_PRibTrfase"/>
</dbReference>
<evidence type="ECO:0000259" key="12">
    <source>
        <dbReference type="Pfam" id="PF17956"/>
    </source>
</evidence>
<dbReference type="RefSeq" id="WP_348759344.1">
    <property type="nucleotide sequence ID" value="NZ_OZ026884.1"/>
</dbReference>
<dbReference type="GO" id="GO:0016757">
    <property type="term" value="F:glycosyltransferase activity"/>
    <property type="evidence" value="ECO:0007669"/>
    <property type="project" value="UniProtKB-KW"/>
</dbReference>
<evidence type="ECO:0000313" key="13">
    <source>
        <dbReference type="EMBL" id="CAL1239809.1"/>
    </source>
</evidence>
<evidence type="ECO:0000256" key="8">
    <source>
        <dbReference type="ARBA" id="ARBA00048668"/>
    </source>
</evidence>
<evidence type="ECO:0000256" key="3">
    <source>
        <dbReference type="ARBA" id="ARBA00013236"/>
    </source>
</evidence>
<keyword evidence="7 9" id="KW-0808">Transferase</keyword>
<comment type="catalytic activity">
    <reaction evidence="8 9">
        <text>5-phospho-alpha-D-ribose 1-diphosphate + nicotinate + ATP + H2O = nicotinate beta-D-ribonucleotide + ADP + phosphate + diphosphate</text>
        <dbReference type="Rhea" id="RHEA:36163"/>
        <dbReference type="ChEBI" id="CHEBI:15377"/>
        <dbReference type="ChEBI" id="CHEBI:30616"/>
        <dbReference type="ChEBI" id="CHEBI:32544"/>
        <dbReference type="ChEBI" id="CHEBI:33019"/>
        <dbReference type="ChEBI" id="CHEBI:43474"/>
        <dbReference type="ChEBI" id="CHEBI:57502"/>
        <dbReference type="ChEBI" id="CHEBI:58017"/>
        <dbReference type="ChEBI" id="CHEBI:456216"/>
        <dbReference type="EC" id="6.3.4.21"/>
    </reaction>
</comment>
<dbReference type="Pfam" id="PF17956">
    <property type="entry name" value="NAPRTase_C"/>
    <property type="match status" value="1"/>
</dbReference>
<comment type="similarity">
    <text evidence="2 9">Belongs to the NAPRTase family.</text>
</comment>
<organism evidence="13 14">
    <name type="scientific">Candidatus Methylocalor cossyra</name>
    <dbReference type="NCBI Taxonomy" id="3108543"/>
    <lineage>
        <taxon>Bacteria</taxon>
        <taxon>Pseudomonadati</taxon>
        <taxon>Pseudomonadota</taxon>
        <taxon>Gammaproteobacteria</taxon>
        <taxon>Methylococcales</taxon>
        <taxon>Methylococcaceae</taxon>
        <taxon>Candidatus Methylocalor</taxon>
    </lineage>
</organism>
<dbReference type="InterPro" id="IPR036068">
    <property type="entry name" value="Nicotinate_pribotase-like_C"/>
</dbReference>
<comment type="PTM">
    <text evidence="9">Transiently phosphorylated on a His residue during the reaction cycle. Phosphorylation strongly increases the affinity for substrates and increases the rate of nicotinate D-ribonucleotide production. Dephosphorylation regenerates the low-affinity form of the enzyme, leading to product release.</text>
</comment>
<evidence type="ECO:0000256" key="6">
    <source>
        <dbReference type="ARBA" id="ARBA00022642"/>
    </source>
</evidence>
<dbReference type="EC" id="6.3.4.21" evidence="3 9"/>
<name>A0ABM9NGT4_9GAMM</name>
<keyword evidence="13" id="KW-0328">Glycosyltransferase</keyword>
<feature type="domain" description="Nicotinate/nicotinamide phosphoribosyltransferase" evidence="10">
    <location>
        <begin position="152"/>
        <end position="332"/>
    </location>
</feature>
<dbReference type="EMBL" id="OZ026884">
    <property type="protein sequence ID" value="CAL1239809.1"/>
    <property type="molecule type" value="Genomic_DNA"/>
</dbReference>
<keyword evidence="14" id="KW-1185">Reference proteome</keyword>
<dbReference type="PANTHER" id="PTHR11098:SF1">
    <property type="entry name" value="NICOTINATE PHOSPHORIBOSYLTRANSFERASE"/>
    <property type="match status" value="1"/>
</dbReference>
<proteinExistence type="inferred from homology"/>
<protein>
    <recommendedName>
        <fullName evidence="3 9">Nicotinate phosphoribosyltransferase</fullName>
        <ecNumber evidence="3 9">6.3.4.21</ecNumber>
    </recommendedName>
</protein>
<dbReference type="Gene3D" id="3.20.20.70">
    <property type="entry name" value="Aldolase class I"/>
    <property type="match status" value="1"/>
</dbReference>
<evidence type="ECO:0000259" key="10">
    <source>
        <dbReference type="Pfam" id="PF04095"/>
    </source>
</evidence>
<dbReference type="Gene3D" id="3.20.140.10">
    <property type="entry name" value="nicotinate phosphoribosyltransferase"/>
    <property type="match status" value="2"/>
</dbReference>
<evidence type="ECO:0000256" key="1">
    <source>
        <dbReference type="ARBA" id="ARBA00004952"/>
    </source>
</evidence>
<dbReference type="SUPFAM" id="SSF54675">
    <property type="entry name" value="Nicotinate/Quinolinate PRTase N-terminal domain-like"/>
    <property type="match status" value="1"/>
</dbReference>
<dbReference type="NCBIfam" id="NF006696">
    <property type="entry name" value="PRK09243.1-3"/>
    <property type="match status" value="1"/>
</dbReference>
<feature type="domain" description="Nicotinate phosphoribosyltransferase C-terminal" evidence="12">
    <location>
        <begin position="377"/>
        <end position="436"/>
    </location>
</feature>
<evidence type="ECO:0000256" key="7">
    <source>
        <dbReference type="ARBA" id="ARBA00022679"/>
    </source>
</evidence>
<dbReference type="GO" id="GO:0004516">
    <property type="term" value="F:nicotinate phosphoribosyltransferase activity"/>
    <property type="evidence" value="ECO:0007669"/>
    <property type="project" value="UniProtKB-EC"/>
</dbReference>
<evidence type="ECO:0000256" key="9">
    <source>
        <dbReference type="RuleBase" id="RU365100"/>
    </source>
</evidence>
<keyword evidence="4" id="KW-0597">Phosphoprotein</keyword>
<dbReference type="Pfam" id="PF04095">
    <property type="entry name" value="NAPRTase"/>
    <property type="match status" value="1"/>
</dbReference>
<feature type="domain" description="Nicotinate phosphoribosyltransferase N-terminal" evidence="11">
    <location>
        <begin position="8"/>
        <end position="130"/>
    </location>
</feature>
<comment type="pathway">
    <text evidence="1 9">Cofactor biosynthesis; NAD(+) biosynthesis; nicotinate D-ribonucleotide from nicotinate: step 1/1.</text>
</comment>
<dbReference type="NCBIfam" id="TIGR01513">
    <property type="entry name" value="NAPRTase_put"/>
    <property type="match status" value="1"/>
</dbReference>
<gene>
    <name evidence="13" type="primary">pncB</name>
    <name evidence="13" type="ORF">MECH1_V1_1033</name>
</gene>
<dbReference type="PANTHER" id="PTHR11098">
    <property type="entry name" value="NICOTINATE PHOSPHORIBOSYLTRANSFERASE"/>
    <property type="match status" value="1"/>
</dbReference>
<dbReference type="PIRSF" id="PIRSF000484">
    <property type="entry name" value="NAPRT"/>
    <property type="match status" value="1"/>
</dbReference>
<dbReference type="NCBIfam" id="NF009131">
    <property type="entry name" value="PRK12484.1"/>
    <property type="match status" value="1"/>
</dbReference>
<dbReference type="InterPro" id="IPR006405">
    <property type="entry name" value="Nic_PRibTrfase_pncB"/>
</dbReference>
<evidence type="ECO:0000313" key="14">
    <source>
        <dbReference type="Proteomes" id="UP001497493"/>
    </source>
</evidence>
<evidence type="ECO:0000256" key="2">
    <source>
        <dbReference type="ARBA" id="ARBA00010897"/>
    </source>
</evidence>
<evidence type="ECO:0000256" key="5">
    <source>
        <dbReference type="ARBA" id="ARBA00022598"/>
    </source>
</evidence>